<dbReference type="CDD" id="cd00796">
    <property type="entry name" value="INT_Rci_Hp1_C"/>
    <property type="match status" value="1"/>
</dbReference>
<dbReference type="Pfam" id="PF00589">
    <property type="entry name" value="Phage_integrase"/>
    <property type="match status" value="1"/>
</dbReference>
<dbReference type="AlphaFoldDB" id="A0A0P6VW56"/>
<dbReference type="STRING" id="665126.ABB55_27610"/>
<dbReference type="RefSeq" id="WP_054361703.1">
    <property type="nucleotide sequence ID" value="NZ_LJYW01000001.1"/>
</dbReference>
<evidence type="ECO:0000256" key="1">
    <source>
        <dbReference type="ARBA" id="ARBA00022908"/>
    </source>
</evidence>
<dbReference type="SUPFAM" id="SSF56349">
    <property type="entry name" value="DNA breaking-rejoining enzymes"/>
    <property type="match status" value="1"/>
</dbReference>
<comment type="caution">
    <text evidence="4">The sequence shown here is derived from an EMBL/GenBank/DDBJ whole genome shotgun (WGS) entry which is preliminary data.</text>
</comment>
<feature type="domain" description="Tyr recombinase" evidence="3">
    <location>
        <begin position="167"/>
        <end position="345"/>
    </location>
</feature>
<name>A0A0P6VW56_9HYPH</name>
<evidence type="ECO:0000313" key="5">
    <source>
        <dbReference type="Proteomes" id="UP000048984"/>
    </source>
</evidence>
<dbReference type="InterPro" id="IPR002104">
    <property type="entry name" value="Integrase_catalytic"/>
</dbReference>
<dbReference type="GO" id="GO:0015074">
    <property type="term" value="P:DNA integration"/>
    <property type="evidence" value="ECO:0007669"/>
    <property type="project" value="UniProtKB-KW"/>
</dbReference>
<evidence type="ECO:0000256" key="2">
    <source>
        <dbReference type="ARBA" id="ARBA00023172"/>
    </source>
</evidence>
<dbReference type="InterPro" id="IPR013762">
    <property type="entry name" value="Integrase-like_cat_sf"/>
</dbReference>
<dbReference type="GO" id="GO:0003677">
    <property type="term" value="F:DNA binding"/>
    <property type="evidence" value="ECO:0007669"/>
    <property type="project" value="InterPro"/>
</dbReference>
<gene>
    <name evidence="4" type="ORF">ABB55_27610</name>
</gene>
<evidence type="ECO:0000259" key="3">
    <source>
        <dbReference type="PROSITE" id="PS51898"/>
    </source>
</evidence>
<sequence length="363" mass="41385">MSVYRRAGREGYSYDFQTDGRRFSGRLEATNRRDAEAEEKRIKAQVRADLDRTRRRARAPMTWGEACRLYVEQVASLYRGRRARQKCEAALAWLTLWIGADTPLAAIGNRTVSDLVARRRGDGVAPATVNRSCTEPLRRVLNRAAKVWEEEVAPIDWRQHVLGEPQERVRELGADEEARLFASLRPDYHAIVRFALASGVRLAGCLALTWSDIDWQARRIRIRGKGERDYTVPLSTLMQAILSPLRGRHETAVFTYVVQRTRDGRTAGACLPITESGLSSEWRRAKADAGLENFRFHDTRHTRATRLLRRTGNLKQVQKLLGHSRIETTARYAHVTEDDLLAALDAESHQNSHRPRAAKIIRQ</sequence>
<evidence type="ECO:0000313" key="4">
    <source>
        <dbReference type="EMBL" id="KPL55535.1"/>
    </source>
</evidence>
<reference evidence="4 5" key="1">
    <citation type="submission" date="2015-09" db="EMBL/GenBank/DDBJ databases">
        <authorList>
            <person name="Jackson K.R."/>
            <person name="Lunt B.L."/>
            <person name="Fisher J.N.B."/>
            <person name="Gardner A.V."/>
            <person name="Bailey M.E."/>
            <person name="Deus L.M."/>
            <person name="Earl A.S."/>
            <person name="Gibby P.D."/>
            <person name="Hartmann K.A."/>
            <person name="Liu J.E."/>
            <person name="Manci A.M."/>
            <person name="Nielsen D.A."/>
            <person name="Solomon M.B."/>
            <person name="Breakwell D.P."/>
            <person name="Burnett S.H."/>
            <person name="Grose J.H."/>
        </authorList>
    </citation>
    <scope>NUCLEOTIDE SEQUENCE [LARGE SCALE GENOMIC DNA]</scope>
    <source>
        <strain evidence="4 5">16</strain>
    </source>
</reference>
<dbReference type="PANTHER" id="PTHR30349:SF64">
    <property type="entry name" value="PROPHAGE INTEGRASE INTD-RELATED"/>
    <property type="match status" value="1"/>
</dbReference>
<dbReference type="Proteomes" id="UP000048984">
    <property type="component" value="Unassembled WGS sequence"/>
</dbReference>
<dbReference type="InterPro" id="IPR011010">
    <property type="entry name" value="DNA_brk_join_enz"/>
</dbReference>
<keyword evidence="5" id="KW-1185">Reference proteome</keyword>
<proteinExistence type="predicted"/>
<dbReference type="InterPro" id="IPR050090">
    <property type="entry name" value="Tyrosine_recombinase_XerCD"/>
</dbReference>
<dbReference type="PROSITE" id="PS51898">
    <property type="entry name" value="TYR_RECOMBINASE"/>
    <property type="match status" value="1"/>
</dbReference>
<dbReference type="PANTHER" id="PTHR30349">
    <property type="entry name" value="PHAGE INTEGRASE-RELATED"/>
    <property type="match status" value="1"/>
</dbReference>
<dbReference type="Gene3D" id="1.10.443.10">
    <property type="entry name" value="Intergrase catalytic core"/>
    <property type="match status" value="1"/>
</dbReference>
<dbReference type="EMBL" id="LJYW01000001">
    <property type="protein sequence ID" value="KPL55535.1"/>
    <property type="molecule type" value="Genomic_DNA"/>
</dbReference>
<keyword evidence="2" id="KW-0233">DNA recombination</keyword>
<accession>A0A0P6VW56</accession>
<dbReference type="GO" id="GO:0006310">
    <property type="term" value="P:DNA recombination"/>
    <property type="evidence" value="ECO:0007669"/>
    <property type="project" value="UniProtKB-KW"/>
</dbReference>
<protein>
    <recommendedName>
        <fullName evidence="3">Tyr recombinase domain-containing protein</fullName>
    </recommendedName>
</protein>
<reference evidence="4 5" key="2">
    <citation type="submission" date="2015-10" db="EMBL/GenBank/DDBJ databases">
        <title>Draft Genome Sequence of Prosthecomicrobium hirschii ATCC 27832.</title>
        <authorList>
            <person name="Daniel J."/>
            <person name="Givan S.A."/>
            <person name="Brun Y.V."/>
            <person name="Brown P.J."/>
        </authorList>
    </citation>
    <scope>NUCLEOTIDE SEQUENCE [LARGE SCALE GENOMIC DNA]</scope>
    <source>
        <strain evidence="4 5">16</strain>
    </source>
</reference>
<organism evidence="4 5">
    <name type="scientific">Prosthecodimorpha hirschii</name>
    <dbReference type="NCBI Taxonomy" id="665126"/>
    <lineage>
        <taxon>Bacteria</taxon>
        <taxon>Pseudomonadati</taxon>
        <taxon>Pseudomonadota</taxon>
        <taxon>Alphaproteobacteria</taxon>
        <taxon>Hyphomicrobiales</taxon>
        <taxon>Ancalomicrobiaceae</taxon>
        <taxon>Prosthecodimorpha</taxon>
    </lineage>
</organism>
<keyword evidence="1" id="KW-0229">DNA integration</keyword>